<evidence type="ECO:0000256" key="1">
    <source>
        <dbReference type="ARBA" id="ARBA00000451"/>
    </source>
</evidence>
<dbReference type="GO" id="GO:0072686">
    <property type="term" value="C:mitotic spindle"/>
    <property type="evidence" value="ECO:0007669"/>
    <property type="project" value="TreeGrafter"/>
</dbReference>
<comment type="catalytic activity">
    <reaction evidence="1">
        <text>All bonds known to be hydrolyzed by this endopeptidase have arginine in P1 and an acidic residue in P4. P6 is often occupied by an acidic residue or by a hydroxy-amino-acid residue, the phosphorylation of which enhances cleavage.</text>
        <dbReference type="EC" id="3.4.22.49"/>
    </reaction>
</comment>
<organism evidence="6 7">
    <name type="scientific">Pseudolycoriella hygida</name>
    <dbReference type="NCBI Taxonomy" id="35572"/>
    <lineage>
        <taxon>Eukaryota</taxon>
        <taxon>Metazoa</taxon>
        <taxon>Ecdysozoa</taxon>
        <taxon>Arthropoda</taxon>
        <taxon>Hexapoda</taxon>
        <taxon>Insecta</taxon>
        <taxon>Pterygota</taxon>
        <taxon>Neoptera</taxon>
        <taxon>Endopterygota</taxon>
        <taxon>Diptera</taxon>
        <taxon>Nematocera</taxon>
        <taxon>Sciaroidea</taxon>
        <taxon>Sciaridae</taxon>
        <taxon>Pseudolycoriella</taxon>
    </lineage>
</organism>
<reference evidence="6" key="1">
    <citation type="submission" date="2022-07" db="EMBL/GenBank/DDBJ databases">
        <authorList>
            <person name="Trinca V."/>
            <person name="Uliana J.V.C."/>
            <person name="Torres T.T."/>
            <person name="Ward R.J."/>
            <person name="Monesi N."/>
        </authorList>
    </citation>
    <scope>NUCLEOTIDE SEQUENCE</scope>
    <source>
        <strain evidence="6">HSMRA1968</strain>
        <tissue evidence="6">Whole embryos</tissue>
    </source>
</reference>
<proteinExistence type="predicted"/>
<keyword evidence="3" id="KW-0378">Hydrolase</keyword>
<dbReference type="GO" id="GO:0004197">
    <property type="term" value="F:cysteine-type endopeptidase activity"/>
    <property type="evidence" value="ECO:0007669"/>
    <property type="project" value="InterPro"/>
</dbReference>
<dbReference type="GO" id="GO:0005737">
    <property type="term" value="C:cytoplasm"/>
    <property type="evidence" value="ECO:0007669"/>
    <property type="project" value="TreeGrafter"/>
</dbReference>
<accession>A0A9Q0RX55</accession>
<dbReference type="GO" id="GO:0005813">
    <property type="term" value="C:centrosome"/>
    <property type="evidence" value="ECO:0007669"/>
    <property type="project" value="TreeGrafter"/>
</dbReference>
<evidence type="ECO:0000259" key="5">
    <source>
        <dbReference type="PROSITE" id="PS51700"/>
    </source>
</evidence>
<feature type="domain" description="Peptidase C50" evidence="5">
    <location>
        <begin position="423"/>
        <end position="522"/>
    </location>
</feature>
<dbReference type="PANTHER" id="PTHR12792">
    <property type="entry name" value="EXTRA SPINDLE POLES 1-RELATED"/>
    <property type="match status" value="1"/>
</dbReference>
<evidence type="ECO:0000256" key="3">
    <source>
        <dbReference type="ARBA" id="ARBA00022801"/>
    </source>
</evidence>
<evidence type="ECO:0000256" key="4">
    <source>
        <dbReference type="ARBA" id="ARBA00022829"/>
    </source>
</evidence>
<dbReference type="Proteomes" id="UP001151699">
    <property type="component" value="Chromosome C"/>
</dbReference>
<dbReference type="AlphaFoldDB" id="A0A9Q0RX55"/>
<dbReference type="Pfam" id="PF03568">
    <property type="entry name" value="Separin_C"/>
    <property type="match status" value="1"/>
</dbReference>
<dbReference type="EC" id="3.4.22.49" evidence="2"/>
<dbReference type="PANTHER" id="PTHR12792:SF0">
    <property type="entry name" value="SEPARIN"/>
    <property type="match status" value="1"/>
</dbReference>
<dbReference type="OrthoDB" id="10255632at2759"/>
<evidence type="ECO:0000313" key="7">
    <source>
        <dbReference type="Proteomes" id="UP001151699"/>
    </source>
</evidence>
<gene>
    <name evidence="6" type="primary">Espl1</name>
    <name evidence="6" type="ORF">Bhyg_14297</name>
</gene>
<keyword evidence="7" id="KW-1185">Reference proteome</keyword>
<dbReference type="EMBL" id="WJQU01000004">
    <property type="protein sequence ID" value="KAJ6635711.1"/>
    <property type="molecule type" value="Genomic_DNA"/>
</dbReference>
<sequence>MSSDEDMFDDLEQTLQEGLRNLRFPSETEEPSEIDVSILEKTHDLKSMNGPAVRSYNLIKAALAFKEKKYLDSIFFETFALSLNLRIRFHANKIMEIEDHLPTEENLENFLGATSSNQPEFVSYIDRFLMDRPIDNSRKVDFANGKELMELCSELPEEWTVVQLCKQVNTEIYGQTRDEALRYPNRIYITLFRYPMSHRFNHQPIKLLLDNENLKDLYESIHDLSELIDTANTYVQVKEYKDFDTKIVKKMKDLLGPWIVCFSGKSRPEYKQIDNDTIAIVDKLLASSRNRYSDFQKTLICLIALRVYMITEDDIDEAAYQIADSSEQQWDLQSIFRKLQLKVKNRVERTYPVILVVDEHIDFMYWEMCNPSQEFTRVDSIFLLLTLYFHHKNNISEGYFNIKERSEDASMFRELDPNGPPKLYKACAVIDPDLSLNYFQKKVGSFVEAAGKENGSWVTIVGKEPQFKDIKSMLACSQVYLYCGHGSGLQFISAYETCQLATNAVVFLMGCSSVKFRAGSGYAMATASHHHYHVAKSPAIVGHLNVTYTNLASLSATAILGKWISSMTDMNLEIEDTLYMNKLKEVYASLKPSPYLTDVISQYKNCQKVPIVFRAILCYRGLPVKRSYRT</sequence>
<evidence type="ECO:0000256" key="2">
    <source>
        <dbReference type="ARBA" id="ARBA00012489"/>
    </source>
</evidence>
<evidence type="ECO:0000313" key="6">
    <source>
        <dbReference type="EMBL" id="KAJ6635711.1"/>
    </source>
</evidence>
<dbReference type="GO" id="GO:0006508">
    <property type="term" value="P:proteolysis"/>
    <property type="evidence" value="ECO:0007669"/>
    <property type="project" value="InterPro"/>
</dbReference>
<comment type="caution">
    <text evidence="6">The sequence shown here is derived from an EMBL/GenBank/DDBJ whole genome shotgun (WGS) entry which is preliminary data.</text>
</comment>
<protein>
    <recommendedName>
        <fullName evidence="2">separase</fullName>
        <ecNumber evidence="2">3.4.22.49</ecNumber>
    </recommendedName>
</protein>
<dbReference type="GO" id="GO:0005634">
    <property type="term" value="C:nucleus"/>
    <property type="evidence" value="ECO:0007669"/>
    <property type="project" value="InterPro"/>
</dbReference>
<dbReference type="InterPro" id="IPR005314">
    <property type="entry name" value="Peptidase_C50"/>
</dbReference>
<name>A0A9Q0RX55_9DIPT</name>
<keyword evidence="4" id="KW-0159">Chromosome partition</keyword>
<dbReference type="GO" id="GO:0051307">
    <property type="term" value="P:meiotic chromosome separation"/>
    <property type="evidence" value="ECO:0007669"/>
    <property type="project" value="TreeGrafter"/>
</dbReference>
<dbReference type="PROSITE" id="PS51700">
    <property type="entry name" value="SEPARIN"/>
    <property type="match status" value="1"/>
</dbReference>
<dbReference type="InterPro" id="IPR030397">
    <property type="entry name" value="SEPARIN_core_dom"/>
</dbReference>